<keyword evidence="2" id="KW-1185">Reference proteome</keyword>
<dbReference type="EMBL" id="LXQA010381412">
    <property type="protein sequence ID" value="MCI48086.1"/>
    <property type="molecule type" value="Genomic_DNA"/>
</dbReference>
<dbReference type="GO" id="GO:0009507">
    <property type="term" value="C:chloroplast"/>
    <property type="evidence" value="ECO:0007669"/>
    <property type="project" value="TreeGrafter"/>
</dbReference>
<comment type="caution">
    <text evidence="1">The sequence shown here is derived from an EMBL/GenBank/DDBJ whole genome shotgun (WGS) entry which is preliminary data.</text>
</comment>
<reference evidence="1 2" key="1">
    <citation type="journal article" date="2018" name="Front. Plant Sci.">
        <title>Red Clover (Trifolium pratense) and Zigzag Clover (T. medium) - A Picture of Genomic Similarities and Differences.</title>
        <authorList>
            <person name="Dluhosova J."/>
            <person name="Istvanek J."/>
            <person name="Nedelnik J."/>
            <person name="Repkova J."/>
        </authorList>
    </citation>
    <scope>NUCLEOTIDE SEQUENCE [LARGE SCALE GENOMIC DNA]</scope>
    <source>
        <strain evidence="2">cv. 10/8</strain>
        <tissue evidence="1">Leaf</tissue>
    </source>
</reference>
<organism evidence="1 2">
    <name type="scientific">Trifolium medium</name>
    <dbReference type="NCBI Taxonomy" id="97028"/>
    <lineage>
        <taxon>Eukaryota</taxon>
        <taxon>Viridiplantae</taxon>
        <taxon>Streptophyta</taxon>
        <taxon>Embryophyta</taxon>
        <taxon>Tracheophyta</taxon>
        <taxon>Spermatophyta</taxon>
        <taxon>Magnoliopsida</taxon>
        <taxon>eudicotyledons</taxon>
        <taxon>Gunneridae</taxon>
        <taxon>Pentapetalae</taxon>
        <taxon>rosids</taxon>
        <taxon>fabids</taxon>
        <taxon>Fabales</taxon>
        <taxon>Fabaceae</taxon>
        <taxon>Papilionoideae</taxon>
        <taxon>50 kb inversion clade</taxon>
        <taxon>NPAAA clade</taxon>
        <taxon>Hologalegina</taxon>
        <taxon>IRL clade</taxon>
        <taxon>Trifolieae</taxon>
        <taxon>Trifolium</taxon>
    </lineage>
</organism>
<dbReference type="PANTHER" id="PTHR43137:SF1">
    <property type="entry name" value="DIHYDROOROTASE"/>
    <property type="match status" value="1"/>
</dbReference>
<dbReference type="Proteomes" id="UP000265520">
    <property type="component" value="Unassembled WGS sequence"/>
</dbReference>
<dbReference type="PANTHER" id="PTHR43137">
    <property type="entry name" value="DIHYDROOROTASE"/>
    <property type="match status" value="1"/>
</dbReference>
<dbReference type="GO" id="GO:0006207">
    <property type="term" value="P:'de novo' pyrimidine nucleobase biosynthetic process"/>
    <property type="evidence" value="ECO:0007669"/>
    <property type="project" value="TreeGrafter"/>
</dbReference>
<dbReference type="Gene3D" id="3.20.20.140">
    <property type="entry name" value="Metal-dependent hydrolases"/>
    <property type="match status" value="1"/>
</dbReference>
<dbReference type="InterPro" id="IPR004721">
    <property type="entry name" value="DHOdimr"/>
</dbReference>
<proteinExistence type="predicted"/>
<sequence>MEHITTMDAVKFVESCQEGYVAATVTPQHILLN</sequence>
<protein>
    <submittedName>
        <fullName evidence="1">Dihydroorotase mitochondrial-like</fullName>
    </submittedName>
</protein>
<dbReference type="GO" id="GO:0004151">
    <property type="term" value="F:dihydroorotase activity"/>
    <property type="evidence" value="ECO:0007669"/>
    <property type="project" value="InterPro"/>
</dbReference>
<dbReference type="AlphaFoldDB" id="A0A392SJP0"/>
<evidence type="ECO:0000313" key="2">
    <source>
        <dbReference type="Proteomes" id="UP000265520"/>
    </source>
</evidence>
<dbReference type="InterPro" id="IPR032466">
    <property type="entry name" value="Metal_Hydrolase"/>
</dbReference>
<evidence type="ECO:0000313" key="1">
    <source>
        <dbReference type="EMBL" id="MCI48086.1"/>
    </source>
</evidence>
<accession>A0A392SJP0</accession>
<dbReference type="GO" id="GO:0006221">
    <property type="term" value="P:pyrimidine nucleotide biosynthetic process"/>
    <property type="evidence" value="ECO:0007669"/>
    <property type="project" value="TreeGrafter"/>
</dbReference>
<feature type="non-terminal residue" evidence="1">
    <location>
        <position position="33"/>
    </location>
</feature>
<name>A0A392SJP0_9FABA</name>
<dbReference type="SUPFAM" id="SSF51556">
    <property type="entry name" value="Metallo-dependent hydrolases"/>
    <property type="match status" value="1"/>
</dbReference>